<dbReference type="AlphaFoldDB" id="A0A397J8E0"/>
<dbReference type="EMBL" id="PQFF01000075">
    <property type="protein sequence ID" value="RHZ84599.1"/>
    <property type="molecule type" value="Genomic_DNA"/>
</dbReference>
<keyword evidence="2" id="KW-1185">Reference proteome</keyword>
<comment type="caution">
    <text evidence="1">The sequence shown here is derived from an EMBL/GenBank/DDBJ whole genome shotgun (WGS) entry which is preliminary data.</text>
</comment>
<reference evidence="1 2" key="1">
    <citation type="submission" date="2018-08" db="EMBL/GenBank/DDBJ databases">
        <title>Genome and evolution of the arbuscular mycorrhizal fungus Diversispora epigaea (formerly Glomus versiforme) and its bacterial endosymbionts.</title>
        <authorList>
            <person name="Sun X."/>
            <person name="Fei Z."/>
            <person name="Harrison M."/>
        </authorList>
    </citation>
    <scope>NUCLEOTIDE SEQUENCE [LARGE SCALE GENOMIC DNA]</scope>
    <source>
        <strain evidence="1 2">IT104</strain>
    </source>
</reference>
<dbReference type="OrthoDB" id="2433668at2759"/>
<proteinExistence type="predicted"/>
<evidence type="ECO:0008006" key="3">
    <source>
        <dbReference type="Google" id="ProtNLM"/>
    </source>
</evidence>
<evidence type="ECO:0000313" key="1">
    <source>
        <dbReference type="EMBL" id="RHZ84599.1"/>
    </source>
</evidence>
<accession>A0A397J8E0</accession>
<protein>
    <recommendedName>
        <fullName evidence="3">Protein kinase domain-containing protein</fullName>
    </recommendedName>
</protein>
<dbReference type="Proteomes" id="UP000266861">
    <property type="component" value="Unassembled WGS sequence"/>
</dbReference>
<dbReference type="InterPro" id="IPR011009">
    <property type="entry name" value="Kinase-like_dom_sf"/>
</dbReference>
<name>A0A397J8E0_9GLOM</name>
<gene>
    <name evidence="1" type="ORF">Glove_79g32</name>
</gene>
<sequence>MNSENILIHNNIIKISNFGISKLVIEPSILLNSLGLIEYSDPILLKAEGKFRDESRLKDKFSSKNGCRSKIDCWIQDTEQRPNIEKVIQELEHVAKKIDDLNTHPL</sequence>
<dbReference type="SUPFAM" id="SSF56112">
    <property type="entry name" value="Protein kinase-like (PK-like)"/>
    <property type="match status" value="1"/>
</dbReference>
<organism evidence="1 2">
    <name type="scientific">Diversispora epigaea</name>
    <dbReference type="NCBI Taxonomy" id="1348612"/>
    <lineage>
        <taxon>Eukaryota</taxon>
        <taxon>Fungi</taxon>
        <taxon>Fungi incertae sedis</taxon>
        <taxon>Mucoromycota</taxon>
        <taxon>Glomeromycotina</taxon>
        <taxon>Glomeromycetes</taxon>
        <taxon>Diversisporales</taxon>
        <taxon>Diversisporaceae</taxon>
        <taxon>Diversispora</taxon>
    </lineage>
</organism>
<evidence type="ECO:0000313" key="2">
    <source>
        <dbReference type="Proteomes" id="UP000266861"/>
    </source>
</evidence>